<organism evidence="4 5">
    <name type="scientific">Streptantibioticus ferralitis</name>
    <dbReference type="NCBI Taxonomy" id="236510"/>
    <lineage>
        <taxon>Bacteria</taxon>
        <taxon>Bacillati</taxon>
        <taxon>Actinomycetota</taxon>
        <taxon>Actinomycetes</taxon>
        <taxon>Kitasatosporales</taxon>
        <taxon>Streptomycetaceae</taxon>
        <taxon>Streptantibioticus</taxon>
    </lineage>
</organism>
<evidence type="ECO:0000256" key="1">
    <source>
        <dbReference type="ARBA" id="ARBA00022801"/>
    </source>
</evidence>
<dbReference type="Gene3D" id="3.60.40.10">
    <property type="entry name" value="PPM-type phosphatase domain"/>
    <property type="match status" value="1"/>
</dbReference>
<evidence type="ECO:0000313" key="5">
    <source>
        <dbReference type="Proteomes" id="UP001220022"/>
    </source>
</evidence>
<dbReference type="SUPFAM" id="SSF81606">
    <property type="entry name" value="PP2C-like"/>
    <property type="match status" value="1"/>
</dbReference>
<comment type="caution">
    <text evidence="4">The sequence shown here is derived from an EMBL/GenBank/DDBJ whole genome shotgun (WGS) entry which is preliminary data.</text>
</comment>
<dbReference type="SMART" id="SM00331">
    <property type="entry name" value="PP2C_SIG"/>
    <property type="match status" value="1"/>
</dbReference>
<dbReference type="RefSeq" id="WP_275821487.1">
    <property type="nucleotide sequence ID" value="NZ_BAAANM010000009.1"/>
</dbReference>
<dbReference type="Proteomes" id="UP001220022">
    <property type="component" value="Unassembled WGS sequence"/>
</dbReference>
<dbReference type="InterPro" id="IPR001932">
    <property type="entry name" value="PPM-type_phosphatase-like_dom"/>
</dbReference>
<dbReference type="PANTHER" id="PTHR43156">
    <property type="entry name" value="STAGE II SPORULATION PROTEIN E-RELATED"/>
    <property type="match status" value="1"/>
</dbReference>
<accession>A0ABT5Z9Y5</accession>
<keyword evidence="2" id="KW-0472">Membrane</keyword>
<evidence type="ECO:0000313" key="4">
    <source>
        <dbReference type="EMBL" id="MDF2260651.1"/>
    </source>
</evidence>
<dbReference type="InterPro" id="IPR036457">
    <property type="entry name" value="PPM-type-like_dom_sf"/>
</dbReference>
<dbReference type="InterPro" id="IPR052016">
    <property type="entry name" value="Bact_Sigma-Reg"/>
</dbReference>
<feature type="transmembrane region" description="Helical" evidence="2">
    <location>
        <begin position="87"/>
        <end position="105"/>
    </location>
</feature>
<keyword evidence="2" id="KW-1133">Transmembrane helix</keyword>
<proteinExistence type="predicted"/>
<name>A0ABT5Z9Y5_9ACTN</name>
<protein>
    <submittedName>
        <fullName evidence="4">PP2C family protein-serine/threonine phosphatase</fullName>
    </submittedName>
</protein>
<feature type="domain" description="PPM-type phosphatase" evidence="3">
    <location>
        <begin position="142"/>
        <end position="362"/>
    </location>
</feature>
<feature type="transmembrane region" description="Helical" evidence="2">
    <location>
        <begin position="64"/>
        <end position="81"/>
    </location>
</feature>
<keyword evidence="2" id="KW-0812">Transmembrane</keyword>
<feature type="transmembrane region" description="Helical" evidence="2">
    <location>
        <begin position="12"/>
        <end position="35"/>
    </location>
</feature>
<gene>
    <name evidence="4" type="ORF">P2L57_34555</name>
</gene>
<dbReference type="Pfam" id="PF07228">
    <property type="entry name" value="SpoIIE"/>
    <property type="match status" value="1"/>
</dbReference>
<evidence type="ECO:0000256" key="2">
    <source>
        <dbReference type="SAM" id="Phobius"/>
    </source>
</evidence>
<evidence type="ECO:0000259" key="3">
    <source>
        <dbReference type="SMART" id="SM00331"/>
    </source>
</evidence>
<reference evidence="4 5" key="1">
    <citation type="submission" date="2023-03" db="EMBL/GenBank/DDBJ databases">
        <title>Draft genome sequence of type strain Streptomyces ferralitis JCM 14344.</title>
        <authorList>
            <person name="Klaysubun C."/>
            <person name="Duangmal K."/>
        </authorList>
    </citation>
    <scope>NUCLEOTIDE SEQUENCE [LARGE SCALE GENOMIC DNA]</scope>
    <source>
        <strain evidence="4 5">JCM 14344</strain>
    </source>
</reference>
<dbReference type="PANTHER" id="PTHR43156:SF2">
    <property type="entry name" value="STAGE II SPORULATION PROTEIN E"/>
    <property type="match status" value="1"/>
</dbReference>
<keyword evidence="5" id="KW-1185">Reference proteome</keyword>
<sequence length="367" mass="39320">MTELARRVRAPAIGPTMVRLVPLALVPLIVAIDLLVPSDVLWNRLLVAVPALAAASWNPLATGAIGLATLVVDFGLVAYWGRLGQTSAWLTLGVIIAVTLAAMYASHTRRQRERALADILSVAEAAQQALLRPLPRRLGSLRMEALYLAAAARARIGGDFFEAQYTPHGIRLLIGDVRGKGLPAVQVAAVLMGSFREAAHEAPDLPSLANRLETSVQRFSAQVPGTDADERFATALFVEIPEDESVVRLLSCGHPPPLLLSEGTVRVLEAARPSPPLNLAVLLDTHYQVDVSPFGAGDSLLLYTDGVSEGRDRAGVFYPLAERVERHATASPDDLIDRLRTDLLAYTAGTLDDDVAALVVHRAVTPD</sequence>
<dbReference type="EMBL" id="JARHTQ010000037">
    <property type="protein sequence ID" value="MDF2260651.1"/>
    <property type="molecule type" value="Genomic_DNA"/>
</dbReference>
<keyword evidence="1" id="KW-0378">Hydrolase</keyword>